<protein>
    <submittedName>
        <fullName evidence="1">Uncharacterized protein</fullName>
    </submittedName>
</protein>
<sequence>MPYVTPSDKEKIKLINNIKKGGYLEMGYRTWELYDNFQRSYYGEEPQPLLNRRDFISNVALYSIDCSMQNESLKTAAVDIRIEIEARNNFPANTSAYCLILHDRITEYNPMTGDVRKRLNK</sequence>
<organism evidence="1 2">
    <name type="scientific">Eretmocerus hayati</name>
    <dbReference type="NCBI Taxonomy" id="131215"/>
    <lineage>
        <taxon>Eukaryota</taxon>
        <taxon>Metazoa</taxon>
        <taxon>Ecdysozoa</taxon>
        <taxon>Arthropoda</taxon>
        <taxon>Hexapoda</taxon>
        <taxon>Insecta</taxon>
        <taxon>Pterygota</taxon>
        <taxon>Neoptera</taxon>
        <taxon>Endopterygota</taxon>
        <taxon>Hymenoptera</taxon>
        <taxon>Apocrita</taxon>
        <taxon>Proctotrupomorpha</taxon>
        <taxon>Chalcidoidea</taxon>
        <taxon>Aphelinidae</taxon>
        <taxon>Aphelininae</taxon>
        <taxon>Eretmocerus</taxon>
    </lineage>
</organism>
<evidence type="ECO:0000313" key="1">
    <source>
        <dbReference type="EMBL" id="KAJ8673040.1"/>
    </source>
</evidence>
<keyword evidence="2" id="KW-1185">Reference proteome</keyword>
<comment type="caution">
    <text evidence="1">The sequence shown here is derived from an EMBL/GenBank/DDBJ whole genome shotgun (WGS) entry which is preliminary data.</text>
</comment>
<accession>A0ACC2NPC3</accession>
<dbReference type="Proteomes" id="UP001239111">
    <property type="component" value="Chromosome 3"/>
</dbReference>
<reference evidence="1" key="1">
    <citation type="submission" date="2023-04" db="EMBL/GenBank/DDBJ databases">
        <title>A chromosome-level genome assembly of the parasitoid wasp Eretmocerus hayati.</title>
        <authorList>
            <person name="Zhong Y."/>
            <person name="Liu S."/>
            <person name="Liu Y."/>
        </authorList>
    </citation>
    <scope>NUCLEOTIDE SEQUENCE</scope>
    <source>
        <strain evidence="1">ZJU_SS_LIU_2023</strain>
    </source>
</reference>
<gene>
    <name evidence="1" type="ORF">QAD02_004301</name>
</gene>
<name>A0ACC2NPC3_9HYME</name>
<evidence type="ECO:0000313" key="2">
    <source>
        <dbReference type="Proteomes" id="UP001239111"/>
    </source>
</evidence>
<dbReference type="EMBL" id="CM056743">
    <property type="protein sequence ID" value="KAJ8673040.1"/>
    <property type="molecule type" value="Genomic_DNA"/>
</dbReference>
<proteinExistence type="predicted"/>